<organism evidence="2 3">
    <name type="scientific">Stephania cephalantha</name>
    <dbReference type="NCBI Taxonomy" id="152367"/>
    <lineage>
        <taxon>Eukaryota</taxon>
        <taxon>Viridiplantae</taxon>
        <taxon>Streptophyta</taxon>
        <taxon>Embryophyta</taxon>
        <taxon>Tracheophyta</taxon>
        <taxon>Spermatophyta</taxon>
        <taxon>Magnoliopsida</taxon>
        <taxon>Ranunculales</taxon>
        <taxon>Menispermaceae</taxon>
        <taxon>Menispermoideae</taxon>
        <taxon>Cissampelideae</taxon>
        <taxon>Stephania</taxon>
    </lineage>
</organism>
<gene>
    <name evidence="2" type="ORF">Scep_027858</name>
</gene>
<evidence type="ECO:0000313" key="3">
    <source>
        <dbReference type="Proteomes" id="UP001419268"/>
    </source>
</evidence>
<sequence>MISLFLSFTPRVSSLSPPLLTPSRPLTAPPPLSSCRLLSLYRRLLCPLTTGSSLLSPPPPPLAAHSPFPLSSSHSPSPISSAHSPPRTVAVRRIVHRPAFAASTVAKSPLLRAPPPPTSPASTASTVTDSPSWFEGDQHPSPSPSSTTYRRRHCRDCGEDRDFLVCDNGCRSVEQQYIGKEKIATSSEQRIGGRARVRALHSSSSLTLSSREIEIASSRGSKSNGGWLDFYEYMRSLYREIAHRARLLDAVGNFVQAQSMANC</sequence>
<dbReference type="AlphaFoldDB" id="A0AAP0E8T8"/>
<comment type="caution">
    <text evidence="2">The sequence shown here is derived from an EMBL/GenBank/DDBJ whole genome shotgun (WGS) entry which is preliminary data.</text>
</comment>
<dbReference type="Proteomes" id="UP001419268">
    <property type="component" value="Unassembled WGS sequence"/>
</dbReference>
<evidence type="ECO:0000256" key="1">
    <source>
        <dbReference type="SAM" id="MobiDB-lite"/>
    </source>
</evidence>
<proteinExistence type="predicted"/>
<name>A0AAP0E8T8_9MAGN</name>
<reference evidence="2 3" key="1">
    <citation type="submission" date="2024-01" db="EMBL/GenBank/DDBJ databases">
        <title>Genome assemblies of Stephania.</title>
        <authorList>
            <person name="Yang L."/>
        </authorList>
    </citation>
    <scope>NUCLEOTIDE SEQUENCE [LARGE SCALE GENOMIC DNA]</scope>
    <source>
        <strain evidence="2">JXDWG</strain>
        <tissue evidence="2">Leaf</tissue>
    </source>
</reference>
<dbReference type="EMBL" id="JBBNAG010000012">
    <property type="protein sequence ID" value="KAK9088776.1"/>
    <property type="molecule type" value="Genomic_DNA"/>
</dbReference>
<feature type="region of interest" description="Disordered" evidence="1">
    <location>
        <begin position="65"/>
        <end position="86"/>
    </location>
</feature>
<feature type="region of interest" description="Disordered" evidence="1">
    <location>
        <begin position="106"/>
        <end position="151"/>
    </location>
</feature>
<evidence type="ECO:0000313" key="2">
    <source>
        <dbReference type="EMBL" id="KAK9088776.1"/>
    </source>
</evidence>
<keyword evidence="3" id="KW-1185">Reference proteome</keyword>
<feature type="compositionally biased region" description="Low complexity" evidence="1">
    <location>
        <begin position="120"/>
        <end position="132"/>
    </location>
</feature>
<accession>A0AAP0E8T8</accession>
<protein>
    <submittedName>
        <fullName evidence="2">Uncharacterized protein</fullName>
    </submittedName>
</protein>